<comment type="caution">
    <text evidence="2">The sequence shown here is derived from an EMBL/GenBank/DDBJ whole genome shotgun (WGS) entry which is preliminary data.</text>
</comment>
<evidence type="ECO:0000313" key="2">
    <source>
        <dbReference type="EMBL" id="KAE9260323.1"/>
    </source>
</evidence>
<gene>
    <name evidence="2" type="ORF">PF001_g32748</name>
    <name evidence="1" type="ORF">PF002_g32922</name>
</gene>
<organism evidence="2 3">
    <name type="scientific">Phytophthora fragariae</name>
    <dbReference type="NCBI Taxonomy" id="53985"/>
    <lineage>
        <taxon>Eukaryota</taxon>
        <taxon>Sar</taxon>
        <taxon>Stramenopiles</taxon>
        <taxon>Oomycota</taxon>
        <taxon>Peronosporomycetes</taxon>
        <taxon>Peronosporales</taxon>
        <taxon>Peronosporaceae</taxon>
        <taxon>Phytophthora</taxon>
    </lineage>
</organism>
<dbReference type="Proteomes" id="UP000437068">
    <property type="component" value="Unassembled WGS sequence"/>
</dbReference>
<feature type="non-terminal residue" evidence="2">
    <location>
        <position position="145"/>
    </location>
</feature>
<protein>
    <submittedName>
        <fullName evidence="2">Uncharacterized protein</fullName>
    </submittedName>
</protein>
<dbReference type="AlphaFoldDB" id="A0A6A4ARR6"/>
<reference evidence="3 4" key="1">
    <citation type="submission" date="2018-08" db="EMBL/GenBank/DDBJ databases">
        <title>Genomic investigation of the strawberry pathogen Phytophthora fragariae indicates pathogenicity is determined by transcriptional variation in three key races.</title>
        <authorList>
            <person name="Adams T.M."/>
            <person name="Armitage A.D."/>
            <person name="Sobczyk M.K."/>
            <person name="Bates H.J."/>
            <person name="Dunwell J.M."/>
            <person name="Nellist C.F."/>
            <person name="Harrison R.J."/>
        </authorList>
    </citation>
    <scope>NUCLEOTIDE SEQUENCE [LARGE SCALE GENOMIC DNA]</scope>
    <source>
        <strain evidence="2 3">A4</strain>
        <strain evidence="1 4">BC-1</strain>
    </source>
</reference>
<evidence type="ECO:0000313" key="4">
    <source>
        <dbReference type="Proteomes" id="UP000440367"/>
    </source>
</evidence>
<dbReference type="EMBL" id="QXGD01008466">
    <property type="protein sequence ID" value="KAE9159183.1"/>
    <property type="molecule type" value="Genomic_DNA"/>
</dbReference>
<evidence type="ECO:0000313" key="3">
    <source>
        <dbReference type="Proteomes" id="UP000437068"/>
    </source>
</evidence>
<sequence length="145" mass="16295">MQSVMSIVNTKRSVKLSPGMQHIRLDPAQAQLRPPPAQIPAPSDIFTGLSVFRDGYRTKYPDSDERCLDENCKMVEAEWPDKSPCPYKDHIREDVHTASESRGSKLARHQQRWKQCAAGCDGSTLPPSNLPVLGKRCCECGLRMR</sequence>
<name>A0A6A4ARR6_9STRA</name>
<evidence type="ECO:0000313" key="1">
    <source>
        <dbReference type="EMBL" id="KAE9159183.1"/>
    </source>
</evidence>
<dbReference type="Proteomes" id="UP000440367">
    <property type="component" value="Unassembled WGS sequence"/>
</dbReference>
<dbReference type="EMBL" id="QXGE01009831">
    <property type="protein sequence ID" value="KAE9260323.1"/>
    <property type="molecule type" value="Genomic_DNA"/>
</dbReference>
<proteinExistence type="predicted"/>
<accession>A0A6A4ARR6</accession>